<accession>A0AA88DXS3</accession>
<organism evidence="2 3">
    <name type="scientific">Ficus carica</name>
    <name type="common">Common fig</name>
    <dbReference type="NCBI Taxonomy" id="3494"/>
    <lineage>
        <taxon>Eukaryota</taxon>
        <taxon>Viridiplantae</taxon>
        <taxon>Streptophyta</taxon>
        <taxon>Embryophyta</taxon>
        <taxon>Tracheophyta</taxon>
        <taxon>Spermatophyta</taxon>
        <taxon>Magnoliopsida</taxon>
        <taxon>eudicotyledons</taxon>
        <taxon>Gunneridae</taxon>
        <taxon>Pentapetalae</taxon>
        <taxon>rosids</taxon>
        <taxon>fabids</taxon>
        <taxon>Rosales</taxon>
        <taxon>Moraceae</taxon>
        <taxon>Ficeae</taxon>
        <taxon>Ficus</taxon>
    </lineage>
</organism>
<dbReference type="EMBL" id="BTGU01000156">
    <property type="protein sequence ID" value="GMN63686.1"/>
    <property type="molecule type" value="Genomic_DNA"/>
</dbReference>
<reference evidence="2" key="1">
    <citation type="submission" date="2023-07" db="EMBL/GenBank/DDBJ databases">
        <title>draft genome sequence of fig (Ficus carica).</title>
        <authorList>
            <person name="Takahashi T."/>
            <person name="Nishimura K."/>
        </authorList>
    </citation>
    <scope>NUCLEOTIDE SEQUENCE</scope>
</reference>
<evidence type="ECO:0000313" key="3">
    <source>
        <dbReference type="Proteomes" id="UP001187192"/>
    </source>
</evidence>
<dbReference type="Proteomes" id="UP001187192">
    <property type="component" value="Unassembled WGS sequence"/>
</dbReference>
<evidence type="ECO:0000256" key="1">
    <source>
        <dbReference type="SAM" id="MobiDB-lite"/>
    </source>
</evidence>
<proteinExistence type="predicted"/>
<gene>
    <name evidence="2" type="ORF">TIFTF001_032764</name>
</gene>
<feature type="region of interest" description="Disordered" evidence="1">
    <location>
        <begin position="71"/>
        <end position="100"/>
    </location>
</feature>
<protein>
    <submittedName>
        <fullName evidence="2">Uncharacterized protein</fullName>
    </submittedName>
</protein>
<name>A0AA88DXS3_FICCA</name>
<evidence type="ECO:0000313" key="2">
    <source>
        <dbReference type="EMBL" id="GMN63686.1"/>
    </source>
</evidence>
<dbReference type="AlphaFoldDB" id="A0AA88DXS3"/>
<keyword evidence="3" id="KW-1185">Reference proteome</keyword>
<feature type="compositionally biased region" description="Gly residues" evidence="1">
    <location>
        <begin position="71"/>
        <end position="88"/>
    </location>
</feature>
<sequence length="147" mass="16101">MLGDEFWPFRMEYSQLNNLQNQHFGRKIPKSVSYLSNLPACRVWVPAVGGVGGEGRVGAWAEWGRGQSGGGVGEWGCGQSGGGVGGVGGDRKREKWRKGGVGVVGEREREKWRAWAWREEAVREKLGGGSFEGEIGRRKLGGSFCRF</sequence>
<comment type="caution">
    <text evidence="2">The sequence shown here is derived from an EMBL/GenBank/DDBJ whole genome shotgun (WGS) entry which is preliminary data.</text>
</comment>